<evidence type="ECO:0000259" key="1">
    <source>
        <dbReference type="Pfam" id="PF16064"/>
    </source>
</evidence>
<protein>
    <submittedName>
        <fullName evidence="3 4">Uncharacterized protein LOC117567050 isoform X1</fullName>
    </submittedName>
</protein>
<dbReference type="InterPro" id="IPR032071">
    <property type="entry name" value="DUF4806"/>
</dbReference>
<dbReference type="Proteomes" id="UP000515160">
    <property type="component" value="Chromosome 3"/>
</dbReference>
<dbReference type="AlphaFoldDB" id="A0A6P8WG74"/>
<dbReference type="OrthoDB" id="8032802at2759"/>
<accession>A0A6P8WG74</accession>
<name>A0A6P8WG74_DROAB</name>
<dbReference type="RefSeq" id="XP_034102666.1">
    <property type="nucleotide sequence ID" value="XM_034246775.2"/>
</dbReference>
<gene>
    <name evidence="3 4" type="primary">LOC117567050</name>
</gene>
<reference evidence="3 4" key="1">
    <citation type="submission" date="2025-04" db="UniProtKB">
        <authorList>
            <consortium name="RefSeq"/>
        </authorList>
    </citation>
    <scope>IDENTIFICATION</scope>
    <source>
        <strain evidence="3 4">15112-1751.03</strain>
        <tissue evidence="3 4">Whole Adult</tissue>
    </source>
</reference>
<evidence type="ECO:0000313" key="4">
    <source>
        <dbReference type="RefSeq" id="XP_034102666.1"/>
    </source>
</evidence>
<evidence type="ECO:0000313" key="3">
    <source>
        <dbReference type="RefSeq" id="XP_034102665.1"/>
    </source>
</evidence>
<feature type="domain" description="DUF4806" evidence="1">
    <location>
        <begin position="94"/>
        <end position="171"/>
    </location>
</feature>
<dbReference type="GeneID" id="117567050"/>
<evidence type="ECO:0000313" key="2">
    <source>
        <dbReference type="Proteomes" id="UP000515160"/>
    </source>
</evidence>
<keyword evidence="2" id="KW-1185">Reference proteome</keyword>
<organism evidence="2 4">
    <name type="scientific">Drosophila albomicans</name>
    <name type="common">Fruit fly</name>
    <dbReference type="NCBI Taxonomy" id="7291"/>
    <lineage>
        <taxon>Eukaryota</taxon>
        <taxon>Metazoa</taxon>
        <taxon>Ecdysozoa</taxon>
        <taxon>Arthropoda</taxon>
        <taxon>Hexapoda</taxon>
        <taxon>Insecta</taxon>
        <taxon>Pterygota</taxon>
        <taxon>Neoptera</taxon>
        <taxon>Endopterygota</taxon>
        <taxon>Diptera</taxon>
        <taxon>Brachycera</taxon>
        <taxon>Muscomorpha</taxon>
        <taxon>Ephydroidea</taxon>
        <taxon>Drosophilidae</taxon>
        <taxon>Drosophila</taxon>
    </lineage>
</organism>
<sequence length="218" mass="24911">MSDKPAKRSRRTSAPQCDCDCAKTVKNLEDHFKLLTDLVVTVSHKIDSLQEINNEMQSQLTAVFQALQNQKAEKDNFIESIADKQYDKVFTKPKFPINSAEEMEMIDKNIDMLDVENIASTMARLLQPHGVEKQLRNIFTDDFVMAHNLDGVHGKLAIRSYKNFCEVLIEAIKATGGADSAEDQLRRALQLQKKRVFKKRSCDLKKQKMSDSFSSDYF</sequence>
<dbReference type="RefSeq" id="XP_034102665.1">
    <property type="nucleotide sequence ID" value="XM_034246774.2"/>
</dbReference>
<proteinExistence type="predicted"/>
<dbReference type="Pfam" id="PF16064">
    <property type="entry name" value="DUF4806"/>
    <property type="match status" value="1"/>
</dbReference>